<dbReference type="Proteomes" id="UP000831921">
    <property type="component" value="Chromosome"/>
</dbReference>
<proteinExistence type="predicted"/>
<keyword evidence="3" id="KW-1185">Reference proteome</keyword>
<gene>
    <name evidence="2" type="ORF">M1K48_04160</name>
</gene>
<name>A0ABY5N2N5_9SPHN</name>
<evidence type="ECO:0000313" key="2">
    <source>
        <dbReference type="EMBL" id="UUR08836.1"/>
    </source>
</evidence>
<evidence type="ECO:0000256" key="1">
    <source>
        <dbReference type="SAM" id="MobiDB-lite"/>
    </source>
</evidence>
<sequence length="121" mass="12734">MSGAAKVRIARARGEADEAKARLLNTVEEAKARLAPGKLASDAVQSAKDKSIVVADDAVTAVKDNPGLTAGVATVAALYIARKPLFSAVRSFFRSSDPDTAPHQNDKASRRKADDMENLNG</sequence>
<dbReference type="RefSeq" id="WP_249504607.1">
    <property type="nucleotide sequence ID" value="NZ_CP097253.1"/>
</dbReference>
<accession>A0ABY5N2N5</accession>
<evidence type="ECO:0000313" key="3">
    <source>
        <dbReference type="Proteomes" id="UP000831921"/>
    </source>
</evidence>
<organism evidence="2 3">
    <name type="scientific">Sphingomonas glaciei</name>
    <dbReference type="NCBI Taxonomy" id="2938948"/>
    <lineage>
        <taxon>Bacteria</taxon>
        <taxon>Pseudomonadati</taxon>
        <taxon>Pseudomonadota</taxon>
        <taxon>Alphaproteobacteria</taxon>
        <taxon>Sphingomonadales</taxon>
        <taxon>Sphingomonadaceae</taxon>
        <taxon>Sphingomonas</taxon>
    </lineage>
</organism>
<feature type="region of interest" description="Disordered" evidence="1">
    <location>
        <begin position="93"/>
        <end position="121"/>
    </location>
</feature>
<dbReference type="EMBL" id="CP097253">
    <property type="protein sequence ID" value="UUR08836.1"/>
    <property type="molecule type" value="Genomic_DNA"/>
</dbReference>
<feature type="compositionally biased region" description="Basic and acidic residues" evidence="1">
    <location>
        <begin position="104"/>
        <end position="115"/>
    </location>
</feature>
<protein>
    <recommendedName>
        <fullName evidence="4">DUF3618 domain-containing protein</fullName>
    </recommendedName>
</protein>
<reference evidence="2 3" key="1">
    <citation type="submission" date="2022-05" db="EMBL/GenBank/DDBJ databases">
        <title>S8-45 Sphingomonas ultraviolaceadurans.</title>
        <authorList>
            <person name="Liu Y."/>
        </authorList>
    </citation>
    <scope>NUCLEOTIDE SEQUENCE [LARGE SCALE GENOMIC DNA]</scope>
    <source>
        <strain evidence="2 3">S8-45</strain>
    </source>
</reference>
<evidence type="ECO:0008006" key="4">
    <source>
        <dbReference type="Google" id="ProtNLM"/>
    </source>
</evidence>